<comment type="similarity">
    <text evidence="4 6">Belongs to the GART family.</text>
</comment>
<dbReference type="InterPro" id="IPR001555">
    <property type="entry name" value="GART_AS"/>
</dbReference>
<gene>
    <name evidence="6" type="primary">purN</name>
    <name evidence="8" type="ORF">FD02_GL001482</name>
</gene>
<dbReference type="RefSeq" id="WP_056950985.1">
    <property type="nucleotide sequence ID" value="NZ_AZDJ01000022.1"/>
</dbReference>
<sequence length="184" mass="19121">MSTISVFASGTGSNFEALADAGLPIAMVVCDHADAPVVAKAQARSIATFIIDYRDYPTKAAAETAILAALPASDLIVLAGYMRIIGPTLLAAYPGQIINLHPALLPSFPGRTGIADAYAYGVKVTGVTVHVVDAGIDSGRILAQAPVRILPGESLAHLEARIHAVEHQLLPHTVAAILKEELAL</sequence>
<dbReference type="InterPro" id="IPR004607">
    <property type="entry name" value="GART"/>
</dbReference>
<dbReference type="Pfam" id="PF00551">
    <property type="entry name" value="Formyl_trans_N"/>
    <property type="match status" value="1"/>
</dbReference>
<accession>A0A0R1JMG1</accession>
<dbReference type="HAMAP" id="MF_01930">
    <property type="entry name" value="PurN"/>
    <property type="match status" value="1"/>
</dbReference>
<dbReference type="Gene3D" id="3.40.50.170">
    <property type="entry name" value="Formyl transferase, N-terminal domain"/>
    <property type="match status" value="1"/>
</dbReference>
<feature type="binding site" evidence="6">
    <location>
        <position position="99"/>
    </location>
    <ligand>
        <name>(6R)-10-formyltetrahydrofolate</name>
        <dbReference type="ChEBI" id="CHEBI:195366"/>
    </ligand>
</feature>
<evidence type="ECO:0000256" key="3">
    <source>
        <dbReference type="ARBA" id="ARBA00022755"/>
    </source>
</evidence>
<comment type="pathway">
    <text evidence="1 6">Purine metabolism; IMP biosynthesis via de novo pathway; N(2)-formyl-N(1)-(5-phospho-D-ribosyl)glycinamide from N(1)-(5-phospho-D-ribosyl)glycinamide (10-formyl THF route): step 1/1.</text>
</comment>
<dbReference type="InterPro" id="IPR036477">
    <property type="entry name" value="Formyl_transf_N_sf"/>
</dbReference>
<evidence type="ECO:0000313" key="9">
    <source>
        <dbReference type="Proteomes" id="UP000051804"/>
    </source>
</evidence>
<protein>
    <recommendedName>
        <fullName evidence="6">Phosphoribosylglycinamide formyltransferase</fullName>
        <ecNumber evidence="6">2.1.2.2</ecNumber>
    </recommendedName>
    <alternativeName>
        <fullName evidence="6">5'-phosphoribosylglycinamide transformylase</fullName>
    </alternativeName>
    <alternativeName>
        <fullName evidence="6">GAR transformylase</fullName>
        <shortName evidence="6">GART</shortName>
    </alternativeName>
</protein>
<dbReference type="SUPFAM" id="SSF53328">
    <property type="entry name" value="Formyltransferase"/>
    <property type="match status" value="1"/>
</dbReference>
<feature type="binding site" evidence="6">
    <location>
        <position position="59"/>
    </location>
    <ligand>
        <name>(6R)-10-formyltetrahydrofolate</name>
        <dbReference type="ChEBI" id="CHEBI:195366"/>
    </ligand>
</feature>
<organism evidence="8 9">
    <name type="scientific">Lacticaseibacillus nasuensis JCM 17158</name>
    <dbReference type="NCBI Taxonomy" id="1291734"/>
    <lineage>
        <taxon>Bacteria</taxon>
        <taxon>Bacillati</taxon>
        <taxon>Bacillota</taxon>
        <taxon>Bacilli</taxon>
        <taxon>Lactobacillales</taxon>
        <taxon>Lactobacillaceae</taxon>
        <taxon>Lacticaseibacillus</taxon>
    </lineage>
</organism>
<dbReference type="GO" id="GO:0006189">
    <property type="term" value="P:'de novo' IMP biosynthetic process"/>
    <property type="evidence" value="ECO:0007669"/>
    <property type="project" value="UniProtKB-UniRule"/>
</dbReference>
<evidence type="ECO:0000256" key="6">
    <source>
        <dbReference type="HAMAP-Rule" id="MF_01930"/>
    </source>
</evidence>
<comment type="catalytic activity">
    <reaction evidence="5 6">
        <text>N(1)-(5-phospho-beta-D-ribosyl)glycinamide + (6R)-10-formyltetrahydrofolate = N(2)-formyl-N(1)-(5-phospho-beta-D-ribosyl)glycinamide + (6S)-5,6,7,8-tetrahydrofolate + H(+)</text>
        <dbReference type="Rhea" id="RHEA:15053"/>
        <dbReference type="ChEBI" id="CHEBI:15378"/>
        <dbReference type="ChEBI" id="CHEBI:57453"/>
        <dbReference type="ChEBI" id="CHEBI:143788"/>
        <dbReference type="ChEBI" id="CHEBI:147286"/>
        <dbReference type="ChEBI" id="CHEBI:195366"/>
        <dbReference type="EC" id="2.1.2.2"/>
    </reaction>
</comment>
<dbReference type="GO" id="GO:0005829">
    <property type="term" value="C:cytosol"/>
    <property type="evidence" value="ECO:0007669"/>
    <property type="project" value="TreeGrafter"/>
</dbReference>
<feature type="binding site" evidence="6">
    <location>
        <begin position="12"/>
        <end position="14"/>
    </location>
    <ligand>
        <name>N(1)-(5-phospho-beta-D-ribosyl)glycinamide</name>
        <dbReference type="ChEBI" id="CHEBI:143788"/>
    </ligand>
</feature>
<feature type="domain" description="Formyl transferase N-terminal" evidence="7">
    <location>
        <begin position="4"/>
        <end position="173"/>
    </location>
</feature>
<evidence type="ECO:0000256" key="5">
    <source>
        <dbReference type="ARBA" id="ARBA00047664"/>
    </source>
</evidence>
<dbReference type="CDD" id="cd08645">
    <property type="entry name" value="FMT_core_GART"/>
    <property type="match status" value="1"/>
</dbReference>
<dbReference type="EC" id="2.1.2.2" evidence="6"/>
<feature type="active site" description="Proton donor" evidence="6">
    <location>
        <position position="101"/>
    </location>
</feature>
<dbReference type="InterPro" id="IPR002376">
    <property type="entry name" value="Formyl_transf_N"/>
</dbReference>
<reference evidence="8 9" key="1">
    <citation type="journal article" date="2015" name="Genome Announc.">
        <title>Expanding the biotechnology potential of lactobacilli through comparative genomics of 213 strains and associated genera.</title>
        <authorList>
            <person name="Sun Z."/>
            <person name="Harris H.M."/>
            <person name="McCann A."/>
            <person name="Guo C."/>
            <person name="Argimon S."/>
            <person name="Zhang W."/>
            <person name="Yang X."/>
            <person name="Jeffery I.B."/>
            <person name="Cooney J.C."/>
            <person name="Kagawa T.F."/>
            <person name="Liu W."/>
            <person name="Song Y."/>
            <person name="Salvetti E."/>
            <person name="Wrobel A."/>
            <person name="Rasinkangas P."/>
            <person name="Parkhill J."/>
            <person name="Rea M.C."/>
            <person name="O'Sullivan O."/>
            <person name="Ritari J."/>
            <person name="Douillard F.P."/>
            <person name="Paul Ross R."/>
            <person name="Yang R."/>
            <person name="Briner A.E."/>
            <person name="Felis G.E."/>
            <person name="de Vos W.M."/>
            <person name="Barrangou R."/>
            <person name="Klaenhammer T.R."/>
            <person name="Caufield P.W."/>
            <person name="Cui Y."/>
            <person name="Zhang H."/>
            <person name="O'Toole P.W."/>
        </authorList>
    </citation>
    <scope>NUCLEOTIDE SEQUENCE [LARGE SCALE GENOMIC DNA]</scope>
    <source>
        <strain evidence="8 9">JCM 17158</strain>
    </source>
</reference>
<dbReference type="PATRIC" id="fig|1291734.4.peg.1525"/>
<keyword evidence="9" id="KW-1185">Reference proteome</keyword>
<keyword evidence="2 6" id="KW-0808">Transferase</keyword>
<dbReference type="STRING" id="1291734.FD02_GL001482"/>
<evidence type="ECO:0000256" key="2">
    <source>
        <dbReference type="ARBA" id="ARBA00022679"/>
    </source>
</evidence>
<dbReference type="PANTHER" id="PTHR43369:SF2">
    <property type="entry name" value="PHOSPHORIBOSYLGLYCINAMIDE FORMYLTRANSFERASE"/>
    <property type="match status" value="1"/>
</dbReference>
<keyword evidence="3 6" id="KW-0658">Purine biosynthesis</keyword>
<evidence type="ECO:0000256" key="4">
    <source>
        <dbReference type="ARBA" id="ARBA00038440"/>
    </source>
</evidence>
<evidence type="ECO:0000256" key="1">
    <source>
        <dbReference type="ARBA" id="ARBA00005054"/>
    </source>
</evidence>
<feature type="site" description="Raises pKa of active site His" evidence="6">
    <location>
        <position position="137"/>
    </location>
</feature>
<dbReference type="EMBL" id="AZDJ01000022">
    <property type="protein sequence ID" value="KRK72510.1"/>
    <property type="molecule type" value="Genomic_DNA"/>
</dbReference>
<name>A0A0R1JMG1_9LACO</name>
<evidence type="ECO:0000313" key="8">
    <source>
        <dbReference type="EMBL" id="KRK72510.1"/>
    </source>
</evidence>
<feature type="binding site" evidence="6">
    <location>
        <begin position="82"/>
        <end position="85"/>
    </location>
    <ligand>
        <name>(6R)-10-formyltetrahydrofolate</name>
        <dbReference type="ChEBI" id="CHEBI:195366"/>
    </ligand>
</feature>
<dbReference type="UniPathway" id="UPA00074">
    <property type="reaction ID" value="UER00126"/>
</dbReference>
<comment type="function">
    <text evidence="6">Catalyzes the transfer of a formyl group from 10-formyltetrahydrofolate to 5-phospho-ribosyl-glycinamide (GAR), producing 5-phospho-ribosyl-N-formylglycinamide (FGAR) and tetrahydrofolate.</text>
</comment>
<evidence type="ECO:0000259" key="7">
    <source>
        <dbReference type="Pfam" id="PF00551"/>
    </source>
</evidence>
<dbReference type="NCBIfam" id="TIGR00639">
    <property type="entry name" value="PurN"/>
    <property type="match status" value="1"/>
</dbReference>
<dbReference type="PANTHER" id="PTHR43369">
    <property type="entry name" value="PHOSPHORIBOSYLGLYCINAMIDE FORMYLTRANSFERASE"/>
    <property type="match status" value="1"/>
</dbReference>
<dbReference type="GO" id="GO:0004644">
    <property type="term" value="F:phosphoribosylglycinamide formyltransferase activity"/>
    <property type="evidence" value="ECO:0007669"/>
    <property type="project" value="UniProtKB-UniRule"/>
</dbReference>
<dbReference type="OrthoDB" id="9806170at2"/>
<dbReference type="PROSITE" id="PS00373">
    <property type="entry name" value="GART"/>
    <property type="match status" value="1"/>
</dbReference>
<dbReference type="AlphaFoldDB" id="A0A0R1JMG1"/>
<comment type="caution">
    <text evidence="8">The sequence shown here is derived from an EMBL/GenBank/DDBJ whole genome shotgun (WGS) entry which is preliminary data.</text>
</comment>
<proteinExistence type="inferred from homology"/>
<dbReference type="Proteomes" id="UP000051804">
    <property type="component" value="Unassembled WGS sequence"/>
</dbReference>